<comment type="caution">
    <text evidence="2">The sequence shown here is derived from an EMBL/GenBank/DDBJ whole genome shotgun (WGS) entry which is preliminary data.</text>
</comment>
<dbReference type="SUPFAM" id="SSF89796">
    <property type="entry name" value="CoA-transferase family III (CaiB/BaiF)"/>
    <property type="match status" value="1"/>
</dbReference>
<evidence type="ECO:0000256" key="1">
    <source>
        <dbReference type="ARBA" id="ARBA00022679"/>
    </source>
</evidence>
<dbReference type="EMBL" id="LAXJ01000025">
    <property type="protein sequence ID" value="KRS10980.1"/>
    <property type="molecule type" value="Genomic_DNA"/>
</dbReference>
<dbReference type="RefSeq" id="WP_201455440.1">
    <property type="nucleotide sequence ID" value="NZ_LAXJ01000025.1"/>
</dbReference>
<dbReference type="InterPro" id="IPR050483">
    <property type="entry name" value="CoA-transferase_III_domain"/>
</dbReference>
<keyword evidence="4" id="KW-1185">Reference proteome</keyword>
<dbReference type="PANTHER" id="PTHR48207:SF3">
    <property type="entry name" value="SUCCINATE--HYDROXYMETHYLGLUTARATE COA-TRANSFERASE"/>
    <property type="match status" value="1"/>
</dbReference>
<dbReference type="EC" id="2.8.3.16" evidence="2"/>
<keyword evidence="1 2" id="KW-0808">Transferase</keyword>
<sequence>NPLNIPVGPILSTKELIEDEGLRATGTIVDVDHPKRGKYASVGCPIKLSDSPVDVTRSPLLGEHTVEILRDVLGYEGDELQAVLDSGAVGDPQKTAAE</sequence>
<dbReference type="Pfam" id="PF02515">
    <property type="entry name" value="CoA_transf_3"/>
    <property type="match status" value="1"/>
</dbReference>
<organism evidence="2 4">
    <name type="scientific">Roseovarius atlanticus</name>
    <dbReference type="NCBI Taxonomy" id="1641875"/>
    <lineage>
        <taxon>Bacteria</taxon>
        <taxon>Pseudomonadati</taxon>
        <taxon>Pseudomonadota</taxon>
        <taxon>Alphaproteobacteria</taxon>
        <taxon>Rhodobacterales</taxon>
        <taxon>Roseobacteraceae</taxon>
        <taxon>Roseovarius</taxon>
    </lineage>
</organism>
<dbReference type="STRING" id="1641875.XM53_18855"/>
<evidence type="ECO:0000313" key="3">
    <source>
        <dbReference type="EMBL" id="KRS10980.1"/>
    </source>
</evidence>
<feature type="non-terminal residue" evidence="2">
    <location>
        <position position="1"/>
    </location>
</feature>
<dbReference type="Proteomes" id="UP000051295">
    <property type="component" value="Unassembled WGS sequence"/>
</dbReference>
<gene>
    <name evidence="3" type="ORF">XM53_18855</name>
    <name evidence="2" type="ORF">XM53_22225</name>
</gene>
<reference evidence="2 4" key="1">
    <citation type="submission" date="2015-04" db="EMBL/GenBank/DDBJ databases">
        <title>The draft genome sequence of Roseovarius sp.R12b.</title>
        <authorList>
            <person name="Li G."/>
            <person name="Lai Q."/>
            <person name="Shao Z."/>
            <person name="Yan P."/>
        </authorList>
    </citation>
    <scope>NUCLEOTIDE SEQUENCE [LARGE SCALE GENOMIC DNA]</scope>
    <source>
        <strain evidence="2 4">R12B</strain>
    </source>
</reference>
<accession>A0A0T5NMR9</accession>
<dbReference type="EMBL" id="LAXJ01000047">
    <property type="protein sequence ID" value="KRS10221.1"/>
    <property type="molecule type" value="Genomic_DNA"/>
</dbReference>
<dbReference type="PANTHER" id="PTHR48207">
    <property type="entry name" value="SUCCINATE--HYDROXYMETHYLGLUTARATE COA-TRANSFERASE"/>
    <property type="match status" value="1"/>
</dbReference>
<dbReference type="InterPro" id="IPR023606">
    <property type="entry name" value="CoA-Trfase_III_dom_1_sf"/>
</dbReference>
<dbReference type="PATRIC" id="fig|1641875.4.peg.2301"/>
<dbReference type="AlphaFoldDB" id="A0A0T5NMR9"/>
<protein>
    <submittedName>
        <fullName evidence="2">Formyl-coenzyme A transferase</fullName>
        <ecNumber evidence="2">2.8.3.16</ecNumber>
    </submittedName>
</protein>
<dbReference type="InterPro" id="IPR003673">
    <property type="entry name" value="CoA-Trfase_fam_III"/>
</dbReference>
<dbReference type="GO" id="GO:0033608">
    <property type="term" value="F:formyl-CoA transferase activity"/>
    <property type="evidence" value="ECO:0007669"/>
    <property type="project" value="UniProtKB-EC"/>
</dbReference>
<evidence type="ECO:0000313" key="4">
    <source>
        <dbReference type="Proteomes" id="UP000051295"/>
    </source>
</evidence>
<proteinExistence type="predicted"/>
<evidence type="ECO:0000313" key="2">
    <source>
        <dbReference type="EMBL" id="KRS10221.1"/>
    </source>
</evidence>
<dbReference type="Gene3D" id="3.40.50.10540">
    <property type="entry name" value="Crotonobetainyl-coa:carnitine coa-transferase, domain 1"/>
    <property type="match status" value="1"/>
</dbReference>
<name>A0A0T5NMR9_9RHOB</name>